<dbReference type="Proteomes" id="UP000178943">
    <property type="component" value="Unassembled WGS sequence"/>
</dbReference>
<evidence type="ECO:0000313" key="2">
    <source>
        <dbReference type="EMBL" id="OGF65600.1"/>
    </source>
</evidence>
<gene>
    <name evidence="2" type="ORF">A2Y62_12705</name>
</gene>
<accession>A0A1F5VQI5</accession>
<comment type="caution">
    <text evidence="2">The sequence shown here is derived from an EMBL/GenBank/DDBJ whole genome shotgun (WGS) entry which is preliminary data.</text>
</comment>
<dbReference type="InterPro" id="IPR036061">
    <property type="entry name" value="CheW-like_dom_sf"/>
</dbReference>
<sequence>MEKQEKEAHKIIKEKYEIWVTFTLVNEFYALPVTHVQEMLRALKITRVPDTPYPIRGITNMRGRILPVVDLRLRLGLKKGKINNRSRILVTESKGRLIGLLVDSVEQVTRFFLEQIKPPPKDIVTEKSKYITGVYYLNESPIILLELDQLLLIHTSQEHSESETQQGVNKKKK</sequence>
<feature type="domain" description="CheW-like" evidence="1">
    <location>
        <begin position="16"/>
        <end position="156"/>
    </location>
</feature>
<dbReference type="PANTHER" id="PTHR22617:SF23">
    <property type="entry name" value="CHEMOTAXIS PROTEIN CHEW"/>
    <property type="match status" value="1"/>
</dbReference>
<protein>
    <recommendedName>
        <fullName evidence="1">CheW-like domain-containing protein</fullName>
    </recommendedName>
</protein>
<dbReference type="Pfam" id="PF01584">
    <property type="entry name" value="CheW"/>
    <property type="match status" value="1"/>
</dbReference>
<dbReference type="GO" id="GO:0005829">
    <property type="term" value="C:cytosol"/>
    <property type="evidence" value="ECO:0007669"/>
    <property type="project" value="TreeGrafter"/>
</dbReference>
<dbReference type="SUPFAM" id="SSF50341">
    <property type="entry name" value="CheW-like"/>
    <property type="match status" value="1"/>
</dbReference>
<dbReference type="PROSITE" id="PS50851">
    <property type="entry name" value="CHEW"/>
    <property type="match status" value="1"/>
</dbReference>
<dbReference type="InterPro" id="IPR002545">
    <property type="entry name" value="CheW-lke_dom"/>
</dbReference>
<dbReference type="PANTHER" id="PTHR22617">
    <property type="entry name" value="CHEMOTAXIS SENSOR HISTIDINE KINASE-RELATED"/>
    <property type="match status" value="1"/>
</dbReference>
<dbReference type="GO" id="GO:0006935">
    <property type="term" value="P:chemotaxis"/>
    <property type="evidence" value="ECO:0007669"/>
    <property type="project" value="InterPro"/>
</dbReference>
<evidence type="ECO:0000313" key="3">
    <source>
        <dbReference type="Proteomes" id="UP000178943"/>
    </source>
</evidence>
<dbReference type="GO" id="GO:0007165">
    <property type="term" value="P:signal transduction"/>
    <property type="evidence" value="ECO:0007669"/>
    <property type="project" value="InterPro"/>
</dbReference>
<organism evidence="2 3">
    <name type="scientific">Candidatus Fischerbacteria bacterium RBG_13_37_8</name>
    <dbReference type="NCBI Taxonomy" id="1817863"/>
    <lineage>
        <taxon>Bacteria</taxon>
        <taxon>Candidatus Fischeribacteriota</taxon>
    </lineage>
</organism>
<dbReference type="EMBL" id="MFGW01000111">
    <property type="protein sequence ID" value="OGF65600.1"/>
    <property type="molecule type" value="Genomic_DNA"/>
</dbReference>
<dbReference type="STRING" id="1817863.A2Y62_12705"/>
<dbReference type="InterPro" id="IPR039315">
    <property type="entry name" value="CheW"/>
</dbReference>
<dbReference type="SMART" id="SM00260">
    <property type="entry name" value="CheW"/>
    <property type="match status" value="1"/>
</dbReference>
<dbReference type="AlphaFoldDB" id="A0A1F5VQI5"/>
<reference evidence="2 3" key="1">
    <citation type="journal article" date="2016" name="Nat. Commun.">
        <title>Thousands of microbial genomes shed light on interconnected biogeochemical processes in an aquifer system.</title>
        <authorList>
            <person name="Anantharaman K."/>
            <person name="Brown C.T."/>
            <person name="Hug L.A."/>
            <person name="Sharon I."/>
            <person name="Castelle C.J."/>
            <person name="Probst A.J."/>
            <person name="Thomas B.C."/>
            <person name="Singh A."/>
            <person name="Wilkins M.J."/>
            <person name="Karaoz U."/>
            <person name="Brodie E.L."/>
            <person name="Williams K.H."/>
            <person name="Hubbard S.S."/>
            <person name="Banfield J.F."/>
        </authorList>
    </citation>
    <scope>NUCLEOTIDE SEQUENCE [LARGE SCALE GENOMIC DNA]</scope>
</reference>
<evidence type="ECO:0000259" key="1">
    <source>
        <dbReference type="PROSITE" id="PS50851"/>
    </source>
</evidence>
<dbReference type="Gene3D" id="2.30.30.40">
    <property type="entry name" value="SH3 Domains"/>
    <property type="match status" value="1"/>
</dbReference>
<dbReference type="Gene3D" id="2.40.50.180">
    <property type="entry name" value="CheA-289, Domain 4"/>
    <property type="match status" value="1"/>
</dbReference>
<name>A0A1F5VQI5_9BACT</name>
<proteinExistence type="predicted"/>